<sequence length="212" mass="23575">MSDQNQALPSLLKMTSCIRKTAFLPIAAVIALLAGCQTPMHEPGKPVNFGVVSEGSIYRGGEPVGEQEWQFLKESKIKTIVKLNQYSKAVSESEEDRFAEQYGIKVIKVFMEPEDCILGKHCDIDLDEMPDPNLVGKAISEIKNAAGNGPVYVHCSHGQDRTGLVVALYRMRVQGYCLKKADDERNLYHPNTILTGIKKELDQEKEPSPCEH</sequence>
<dbReference type="Proteomes" id="UP000593970">
    <property type="component" value="Plasmid pUW774mp"/>
</dbReference>
<dbReference type="PANTHER" id="PTHR31126">
    <property type="entry name" value="TYROSINE-PROTEIN PHOSPHATASE"/>
    <property type="match status" value="1"/>
</dbReference>
<organism evidence="3 4">
    <name type="scientific">Ralstonia solanacearum</name>
    <name type="common">Pseudomonas solanacearum</name>
    <dbReference type="NCBI Taxonomy" id="305"/>
    <lineage>
        <taxon>Bacteria</taxon>
        <taxon>Pseudomonadati</taxon>
        <taxon>Pseudomonadota</taxon>
        <taxon>Betaproteobacteria</taxon>
        <taxon>Burkholderiales</taxon>
        <taxon>Burkholderiaceae</taxon>
        <taxon>Ralstonia</taxon>
        <taxon>Ralstonia solanacearum species complex</taxon>
    </lineage>
</organism>
<reference evidence="4" key="1">
    <citation type="submission" date="2020-04" db="EMBL/GenBank/DDBJ databases">
        <title>Ralstonia solanacearum UW576, UW763, UW773, and UW774.</title>
        <authorList>
            <person name="Steidl O."/>
            <person name="Truchon A."/>
            <person name="Allen C."/>
        </authorList>
    </citation>
    <scope>NUCLEOTIDE SEQUENCE [LARGE SCALE GENOMIC DNA]</scope>
    <source>
        <strain evidence="4">UW774</strain>
        <plasmid evidence="4">pUW774mp</plasmid>
    </source>
</reference>
<dbReference type="PANTHER" id="PTHR31126:SF72">
    <property type="entry name" value="DUAL SPECIFICITY PROTEIN PHOSPHATASE TPBA"/>
    <property type="match status" value="1"/>
</dbReference>
<dbReference type="InterPro" id="IPR016130">
    <property type="entry name" value="Tyr_Pase_AS"/>
</dbReference>
<dbReference type="InterPro" id="IPR000387">
    <property type="entry name" value="Tyr_Pase_dom"/>
</dbReference>
<name>A0AA92QDT9_RALSL</name>
<dbReference type="GO" id="GO:0016791">
    <property type="term" value="F:phosphatase activity"/>
    <property type="evidence" value="ECO:0007669"/>
    <property type="project" value="TreeGrafter"/>
</dbReference>
<evidence type="ECO:0000313" key="4">
    <source>
        <dbReference type="Proteomes" id="UP000593970"/>
    </source>
</evidence>
<evidence type="ECO:0000256" key="1">
    <source>
        <dbReference type="ARBA" id="ARBA00009580"/>
    </source>
</evidence>
<geneLocation type="plasmid" evidence="3 4">
    <name>pUW774mp</name>
</geneLocation>
<feature type="domain" description="Tyrosine specific protein phosphatases" evidence="2">
    <location>
        <begin position="136"/>
        <end position="200"/>
    </location>
</feature>
<evidence type="ECO:0000313" key="3">
    <source>
        <dbReference type="EMBL" id="QOK99284.1"/>
    </source>
</evidence>
<protein>
    <submittedName>
        <fullName evidence="3">Protein phosphatase</fullName>
    </submittedName>
</protein>
<dbReference type="AlphaFoldDB" id="A0AA92QDT9"/>
<dbReference type="SUPFAM" id="SSF52799">
    <property type="entry name" value="(Phosphotyrosine protein) phosphatases II"/>
    <property type="match status" value="1"/>
</dbReference>
<gene>
    <name evidence="3" type="ORF">HF909_23410</name>
</gene>
<proteinExistence type="inferred from homology"/>
<dbReference type="Pfam" id="PF03162">
    <property type="entry name" value="Y_phosphatase2"/>
    <property type="match status" value="1"/>
</dbReference>
<dbReference type="PROSITE" id="PS50056">
    <property type="entry name" value="TYR_PHOSPHATASE_2"/>
    <property type="match status" value="1"/>
</dbReference>
<dbReference type="EMBL" id="CP051170">
    <property type="protein sequence ID" value="QOK99284.1"/>
    <property type="molecule type" value="Genomic_DNA"/>
</dbReference>
<dbReference type="Gene3D" id="3.90.190.10">
    <property type="entry name" value="Protein tyrosine phosphatase superfamily"/>
    <property type="match status" value="1"/>
</dbReference>
<dbReference type="PROSITE" id="PS00383">
    <property type="entry name" value="TYR_PHOSPHATASE_1"/>
    <property type="match status" value="1"/>
</dbReference>
<evidence type="ECO:0000259" key="2">
    <source>
        <dbReference type="PROSITE" id="PS50056"/>
    </source>
</evidence>
<accession>A0AA92QDT9</accession>
<comment type="similarity">
    <text evidence="1">Belongs to the protein-tyrosine phosphatase family.</text>
</comment>
<keyword evidence="3" id="KW-0614">Plasmid</keyword>
<dbReference type="InterPro" id="IPR029021">
    <property type="entry name" value="Prot-tyrosine_phosphatase-like"/>
</dbReference>
<dbReference type="InterPro" id="IPR004861">
    <property type="entry name" value="Siw14-like"/>
</dbReference>